<dbReference type="EMBL" id="CM056743">
    <property type="protein sequence ID" value="KAJ8673531.1"/>
    <property type="molecule type" value="Genomic_DNA"/>
</dbReference>
<evidence type="ECO:0000313" key="1">
    <source>
        <dbReference type="EMBL" id="KAJ8673531.1"/>
    </source>
</evidence>
<dbReference type="Proteomes" id="UP001239111">
    <property type="component" value="Chromosome 3"/>
</dbReference>
<organism evidence="1 2">
    <name type="scientific">Eretmocerus hayati</name>
    <dbReference type="NCBI Taxonomy" id="131215"/>
    <lineage>
        <taxon>Eukaryota</taxon>
        <taxon>Metazoa</taxon>
        <taxon>Ecdysozoa</taxon>
        <taxon>Arthropoda</taxon>
        <taxon>Hexapoda</taxon>
        <taxon>Insecta</taxon>
        <taxon>Pterygota</taxon>
        <taxon>Neoptera</taxon>
        <taxon>Endopterygota</taxon>
        <taxon>Hymenoptera</taxon>
        <taxon>Apocrita</taxon>
        <taxon>Proctotrupomorpha</taxon>
        <taxon>Chalcidoidea</taxon>
        <taxon>Aphelinidae</taxon>
        <taxon>Aphelininae</taxon>
        <taxon>Eretmocerus</taxon>
    </lineage>
</organism>
<name>A0ACC2NRM3_9HYME</name>
<evidence type="ECO:0000313" key="2">
    <source>
        <dbReference type="Proteomes" id="UP001239111"/>
    </source>
</evidence>
<sequence length="401" mass="47245">MEAGSPSNMLTIVKHTMHRGSRFENPLNLEIPGFEIRQFPQEKATLKLCIPKGCESCQEKHLNPTREVDLCTCDQRLCIFTLRFHNHLHVMSHNYKYNVLCRLIRRGKKETSLFSHSFYRKDSLVARESFMCNLKNVFKFQANEIHFEIFRERKDNLVTNTESLTDFYGQLYYSDKFSKNVSVNVSGRVFNVNQQIISLKSPVFNAMFSHGMREDQDKVINIEGFDADTVDDMFYYIYTTDTKNIHKNPFELFKIADRYGILDLMDSCVEWMKFNVDSENSMSILRLAILYELHDLEKGVCQFIRDNVKQFVHRNDYKDYLLENLDSSTVLKTLQLCEEYPLALKEVKAKILEHARKDITEFIKMDEFLDLFGKHHLLIRNVLSFSENHKKRKLSEISQDA</sequence>
<gene>
    <name evidence="1" type="ORF">QAD02_004793</name>
</gene>
<reference evidence="1" key="1">
    <citation type="submission" date="2023-04" db="EMBL/GenBank/DDBJ databases">
        <title>A chromosome-level genome assembly of the parasitoid wasp Eretmocerus hayati.</title>
        <authorList>
            <person name="Zhong Y."/>
            <person name="Liu S."/>
            <person name="Liu Y."/>
        </authorList>
    </citation>
    <scope>NUCLEOTIDE SEQUENCE</scope>
    <source>
        <strain evidence="1">ZJU_SS_LIU_2023</strain>
    </source>
</reference>
<keyword evidence="2" id="KW-1185">Reference proteome</keyword>
<comment type="caution">
    <text evidence="1">The sequence shown here is derived from an EMBL/GenBank/DDBJ whole genome shotgun (WGS) entry which is preliminary data.</text>
</comment>
<proteinExistence type="predicted"/>
<protein>
    <submittedName>
        <fullName evidence="1">Uncharacterized protein</fullName>
    </submittedName>
</protein>
<accession>A0ACC2NRM3</accession>